<geneLocation type="plasmid" evidence="10 11">
    <name>unnamed1</name>
</geneLocation>
<keyword evidence="6 10" id="KW-0418">Kinase</keyword>
<evidence type="ECO:0000259" key="9">
    <source>
        <dbReference type="Pfam" id="PF07568"/>
    </source>
</evidence>
<dbReference type="RefSeq" id="WP_244678517.1">
    <property type="nucleotide sequence ID" value="NZ_CP095047.1"/>
</dbReference>
<dbReference type="Pfam" id="PF07568">
    <property type="entry name" value="HisKA_2"/>
    <property type="match status" value="1"/>
</dbReference>
<comment type="catalytic activity">
    <reaction evidence="1">
        <text>ATP + protein L-histidine = ADP + protein N-phospho-L-histidine.</text>
        <dbReference type="EC" id="2.7.13.3"/>
    </reaction>
</comment>
<feature type="transmembrane region" description="Helical" evidence="8">
    <location>
        <begin position="21"/>
        <end position="41"/>
    </location>
</feature>
<sequence length="198" mass="21989">MSQQEARMAVAQAREQQRQRALLGVAWLLTLGLAGACFAYWHLRRNRVLLAGAHRELKAAVAEKEVLVQEIHHRVKNNLQLISSLLAWQSSRSSDPAVVDELTSSRARIQSMALVHDFLYRADNLAHVRLDTYLAELLNSLHTSLNSAQQPIELSAELDAVVMDAREASAFGLLVNELVTNAYKHAFTPRPAAGCTSR</sequence>
<evidence type="ECO:0000256" key="5">
    <source>
        <dbReference type="ARBA" id="ARBA00022741"/>
    </source>
</evidence>
<reference evidence="10" key="1">
    <citation type="submission" date="2022-04" db="EMBL/GenBank/DDBJ databases">
        <title>Hymenobacter sp. isolated from the air.</title>
        <authorList>
            <person name="Won M."/>
            <person name="Lee C.-M."/>
            <person name="Woen H.-Y."/>
            <person name="Kwon S.-W."/>
        </authorList>
    </citation>
    <scope>NUCLEOTIDE SEQUENCE</scope>
    <source>
        <strain evidence="10">5116S-3</strain>
        <plasmid evidence="10">unnamed1</plasmid>
    </source>
</reference>
<feature type="domain" description="Signal transduction histidine kinase subgroup 2 dimerisation and phosphoacceptor" evidence="9">
    <location>
        <begin position="70"/>
        <end position="143"/>
    </location>
</feature>
<evidence type="ECO:0000256" key="1">
    <source>
        <dbReference type="ARBA" id="ARBA00000085"/>
    </source>
</evidence>
<protein>
    <recommendedName>
        <fullName evidence="2">histidine kinase</fullName>
        <ecNumber evidence="2">2.7.13.3</ecNumber>
    </recommendedName>
</protein>
<evidence type="ECO:0000256" key="8">
    <source>
        <dbReference type="SAM" id="Phobius"/>
    </source>
</evidence>
<dbReference type="GO" id="GO:0005524">
    <property type="term" value="F:ATP binding"/>
    <property type="evidence" value="ECO:0007669"/>
    <property type="project" value="UniProtKB-KW"/>
</dbReference>
<evidence type="ECO:0000256" key="7">
    <source>
        <dbReference type="ARBA" id="ARBA00022840"/>
    </source>
</evidence>
<dbReference type="KEGG" id="hcu:MUN79_28765"/>
<dbReference type="InterPro" id="IPR011495">
    <property type="entry name" value="Sig_transdc_His_kin_sub2_dim/P"/>
</dbReference>
<keyword evidence="5" id="KW-0547">Nucleotide-binding</keyword>
<dbReference type="EMBL" id="CP095047">
    <property type="protein sequence ID" value="UOQ75184.1"/>
    <property type="molecule type" value="Genomic_DNA"/>
</dbReference>
<evidence type="ECO:0000256" key="3">
    <source>
        <dbReference type="ARBA" id="ARBA00022553"/>
    </source>
</evidence>
<dbReference type="Proteomes" id="UP000831796">
    <property type="component" value="Plasmid unnamed1"/>
</dbReference>
<dbReference type="PANTHER" id="PTHR41523">
    <property type="entry name" value="TWO-COMPONENT SYSTEM SENSOR PROTEIN"/>
    <property type="match status" value="1"/>
</dbReference>
<dbReference type="Gene3D" id="3.30.450.20">
    <property type="entry name" value="PAS domain"/>
    <property type="match status" value="1"/>
</dbReference>
<keyword evidence="10" id="KW-0614">Plasmid</keyword>
<dbReference type="EC" id="2.7.13.3" evidence="2"/>
<keyword evidence="8" id="KW-0472">Membrane</keyword>
<evidence type="ECO:0000313" key="10">
    <source>
        <dbReference type="EMBL" id="UOQ75184.1"/>
    </source>
</evidence>
<name>A0A8T9QC61_9BACT</name>
<dbReference type="AlphaFoldDB" id="A0A8T9QC61"/>
<evidence type="ECO:0000313" key="11">
    <source>
        <dbReference type="Proteomes" id="UP000831796"/>
    </source>
</evidence>
<keyword evidence="4" id="KW-0808">Transferase</keyword>
<evidence type="ECO:0000256" key="4">
    <source>
        <dbReference type="ARBA" id="ARBA00022679"/>
    </source>
</evidence>
<evidence type="ECO:0000256" key="6">
    <source>
        <dbReference type="ARBA" id="ARBA00022777"/>
    </source>
</evidence>
<organism evidence="10 11">
    <name type="scientific">Hymenobacter cellulosilyticus</name>
    <dbReference type="NCBI Taxonomy" id="2932248"/>
    <lineage>
        <taxon>Bacteria</taxon>
        <taxon>Pseudomonadati</taxon>
        <taxon>Bacteroidota</taxon>
        <taxon>Cytophagia</taxon>
        <taxon>Cytophagales</taxon>
        <taxon>Hymenobacteraceae</taxon>
        <taxon>Hymenobacter</taxon>
    </lineage>
</organism>
<proteinExistence type="predicted"/>
<keyword evidence="8" id="KW-0812">Transmembrane</keyword>
<keyword evidence="11" id="KW-1185">Reference proteome</keyword>
<keyword evidence="8" id="KW-1133">Transmembrane helix</keyword>
<accession>A0A8T9QC61</accession>
<evidence type="ECO:0000256" key="2">
    <source>
        <dbReference type="ARBA" id="ARBA00012438"/>
    </source>
</evidence>
<keyword evidence="3" id="KW-0597">Phosphoprotein</keyword>
<gene>
    <name evidence="10" type="ORF">MUN79_28765</name>
</gene>
<dbReference type="InterPro" id="IPR036890">
    <property type="entry name" value="HATPase_C_sf"/>
</dbReference>
<dbReference type="Gene3D" id="3.30.565.10">
    <property type="entry name" value="Histidine kinase-like ATPase, C-terminal domain"/>
    <property type="match status" value="1"/>
</dbReference>
<dbReference type="PANTHER" id="PTHR41523:SF8">
    <property type="entry name" value="ETHYLENE RESPONSE SENSOR PROTEIN"/>
    <property type="match status" value="1"/>
</dbReference>
<dbReference type="GO" id="GO:0004673">
    <property type="term" value="F:protein histidine kinase activity"/>
    <property type="evidence" value="ECO:0007669"/>
    <property type="project" value="UniProtKB-EC"/>
</dbReference>
<keyword evidence="7" id="KW-0067">ATP-binding</keyword>